<keyword evidence="2" id="KW-1185">Reference proteome</keyword>
<dbReference type="EMBL" id="CM046390">
    <property type="protein sequence ID" value="KAI8563848.1"/>
    <property type="molecule type" value="Genomic_DNA"/>
</dbReference>
<comment type="caution">
    <text evidence="1">The sequence shown here is derived from an EMBL/GenBank/DDBJ whole genome shotgun (WGS) entry which is preliminary data.</text>
</comment>
<organism evidence="1 2">
    <name type="scientific">Rhododendron molle</name>
    <name type="common">Chinese azalea</name>
    <name type="synonym">Azalea mollis</name>
    <dbReference type="NCBI Taxonomy" id="49168"/>
    <lineage>
        <taxon>Eukaryota</taxon>
        <taxon>Viridiplantae</taxon>
        <taxon>Streptophyta</taxon>
        <taxon>Embryophyta</taxon>
        <taxon>Tracheophyta</taxon>
        <taxon>Spermatophyta</taxon>
        <taxon>Magnoliopsida</taxon>
        <taxon>eudicotyledons</taxon>
        <taxon>Gunneridae</taxon>
        <taxon>Pentapetalae</taxon>
        <taxon>asterids</taxon>
        <taxon>Ericales</taxon>
        <taxon>Ericaceae</taxon>
        <taxon>Ericoideae</taxon>
        <taxon>Rhodoreae</taxon>
        <taxon>Rhododendron</taxon>
    </lineage>
</organism>
<evidence type="ECO:0000313" key="1">
    <source>
        <dbReference type="EMBL" id="KAI8563848.1"/>
    </source>
</evidence>
<proteinExistence type="predicted"/>
<accession>A0ACC0PGE3</accession>
<gene>
    <name evidence="1" type="ORF">RHMOL_Rhmol03G0141000</name>
</gene>
<dbReference type="Proteomes" id="UP001062846">
    <property type="component" value="Chromosome 3"/>
</dbReference>
<sequence length="99" mass="10703">MSSPAISGGTSLFTGFTRLCKGLAVVLGGGHIILQILPSSVDYLALIPARYDMDELILIVGIDLILWECLFYCSITTRGGDVPIITIDGCANRIMQKRE</sequence>
<evidence type="ECO:0000313" key="2">
    <source>
        <dbReference type="Proteomes" id="UP001062846"/>
    </source>
</evidence>
<protein>
    <submittedName>
        <fullName evidence="1">Uncharacterized protein</fullName>
    </submittedName>
</protein>
<reference evidence="1" key="1">
    <citation type="submission" date="2022-02" db="EMBL/GenBank/DDBJ databases">
        <title>Plant Genome Project.</title>
        <authorList>
            <person name="Zhang R.-G."/>
        </authorList>
    </citation>
    <scope>NUCLEOTIDE SEQUENCE</scope>
    <source>
        <strain evidence="1">AT1</strain>
    </source>
</reference>
<name>A0ACC0PGE3_RHOML</name>